<organism evidence="1 2">
    <name type="scientific">Helicobacter pullorum</name>
    <dbReference type="NCBI Taxonomy" id="35818"/>
    <lineage>
        <taxon>Bacteria</taxon>
        <taxon>Pseudomonadati</taxon>
        <taxon>Campylobacterota</taxon>
        <taxon>Epsilonproteobacteria</taxon>
        <taxon>Campylobacterales</taxon>
        <taxon>Helicobacteraceae</taxon>
        <taxon>Helicobacter</taxon>
    </lineage>
</organism>
<sequence>MQNKTKKMLFAALMAPLCMFGKEVDIYSSPFCGCCIKWGDYLQNNGYKVTHHKNDDFMAIKEKYKIAPQNQSCHTGVIEGYAVEGHVPLSAINWLLENKPKDVVGISTPGMPIGSPGMEQGNTKEEYPVVLLYKNGDSKTFAIYKGDELIKQVF</sequence>
<protein>
    <submittedName>
        <fullName evidence="1">Protein of uncharacterized function, DUF</fullName>
    </submittedName>
</protein>
<proteinExistence type="predicted"/>
<dbReference type="InterPro" id="IPR007332">
    <property type="entry name" value="DUF411"/>
</dbReference>
<dbReference type="AlphaFoldDB" id="A0A377PYG0"/>
<gene>
    <name evidence="1" type="ORF">NCTC13156_00494</name>
</gene>
<evidence type="ECO:0000313" key="1">
    <source>
        <dbReference type="EMBL" id="STQ87675.1"/>
    </source>
</evidence>
<dbReference type="Proteomes" id="UP000255269">
    <property type="component" value="Unassembled WGS sequence"/>
</dbReference>
<name>A0A377PYG0_9HELI</name>
<accession>A0A377PYG0</accession>
<dbReference type="Pfam" id="PF04214">
    <property type="entry name" value="DUF411"/>
    <property type="match status" value="1"/>
</dbReference>
<reference evidence="1 2" key="1">
    <citation type="submission" date="2018-06" db="EMBL/GenBank/DDBJ databases">
        <authorList>
            <consortium name="Pathogen Informatics"/>
            <person name="Doyle S."/>
        </authorList>
    </citation>
    <scope>NUCLEOTIDE SEQUENCE [LARGE SCALE GENOMIC DNA]</scope>
    <source>
        <strain evidence="1 2">NCTC13156</strain>
    </source>
</reference>
<dbReference type="RefSeq" id="WP_115056750.1">
    <property type="nucleotide sequence ID" value="NZ_CAJFGW010000002.1"/>
</dbReference>
<evidence type="ECO:0000313" key="2">
    <source>
        <dbReference type="Proteomes" id="UP000255269"/>
    </source>
</evidence>
<dbReference type="EMBL" id="UGJF01000001">
    <property type="protein sequence ID" value="STQ87675.1"/>
    <property type="molecule type" value="Genomic_DNA"/>
</dbReference>